<accession>A0A221T0C7</accession>
<reference evidence="3 4" key="1">
    <citation type="submission" date="2017-05" db="EMBL/GenBank/DDBJ databases">
        <title>The complete genome sequence of Deinococcus ficus isolated from the rhizosphere of the Ficus religiosa L. in Taiwan.</title>
        <authorList>
            <person name="Wu K.-M."/>
            <person name="Liao T.-L."/>
            <person name="Liu Y.-M."/>
            <person name="Young C.-C."/>
            <person name="Tsai S.-F."/>
        </authorList>
    </citation>
    <scope>NUCLEOTIDE SEQUENCE [LARGE SCALE GENOMIC DNA]</scope>
    <source>
        <strain evidence="3 4">CC-FR2-10</strain>
        <plasmid evidence="4">pdfi1</plasmid>
    </source>
</reference>
<dbReference type="AlphaFoldDB" id="A0A221T0C7"/>
<dbReference type="GO" id="GO:0033072">
    <property type="term" value="P:vancomycin biosynthetic process"/>
    <property type="evidence" value="ECO:0007669"/>
    <property type="project" value="UniProtKB-ARBA"/>
</dbReference>
<dbReference type="PANTHER" id="PTHR48050:SF13">
    <property type="entry name" value="STEROL 3-BETA-GLUCOSYLTRANSFERASE UGT80A2"/>
    <property type="match status" value="1"/>
</dbReference>
<dbReference type="InterPro" id="IPR050426">
    <property type="entry name" value="Glycosyltransferase_28"/>
</dbReference>
<evidence type="ECO:0000259" key="1">
    <source>
        <dbReference type="Pfam" id="PF03033"/>
    </source>
</evidence>
<protein>
    <submittedName>
        <fullName evidence="3">Uncharacterized protein</fullName>
    </submittedName>
</protein>
<dbReference type="InterPro" id="IPR010610">
    <property type="entry name" value="EryCIII-like_C"/>
</dbReference>
<proteinExistence type="predicted"/>
<dbReference type="Pfam" id="PF03033">
    <property type="entry name" value="Glyco_transf_28"/>
    <property type="match status" value="1"/>
</dbReference>
<dbReference type="CDD" id="cd03784">
    <property type="entry name" value="GT1_Gtf-like"/>
    <property type="match status" value="1"/>
</dbReference>
<dbReference type="InterPro" id="IPR002213">
    <property type="entry name" value="UDP_glucos_trans"/>
</dbReference>
<feature type="domain" description="Erythromycin biosynthesis protein CIII-like C-terminal" evidence="2">
    <location>
        <begin position="314"/>
        <end position="416"/>
    </location>
</feature>
<sequence length="435" mass="46507">MKVGMLAFGTQGDVQPYLALGAALVRAGHDVKLVTHHGYAITGRKLGIDVTEVQGNVQEAMQSPELRELLRRGNFLKINAYTSRLIQEYAVGWLRTALAALHDRDLLACGIGGLHQARALSEHLRIPVIEAHVVPFTPTREFPAPLVPAWLGRLGGGVNLLTHHAFRQAMCQGYRRADAVARHAVLNLPPAPLTGSTGWKGHVTPPVLYGISPRVLRRPGDWPAHVHLTGFWTLDHAPDYQPPGALQAFLDEGPPPVSIGFGSMGNTDPAQTAELVLTALRRTGQRAVLLSGWGGILNGGAPEGAFVSGPVAHTWLFPRMAGVIHHGGAGTTAAGLRAGVPGAVVPFFGDQPYWGRRVHELGVGPAPAPRRTLTADRLSRIIEAVTSDEQLRRNAAQLGQHLRQEDGPAQAVRAVEQFGRALGPRASSAVSGVRR</sequence>
<dbReference type="PANTHER" id="PTHR48050">
    <property type="entry name" value="STEROL 3-BETA-GLUCOSYLTRANSFERASE"/>
    <property type="match status" value="1"/>
</dbReference>
<geneLocation type="plasmid" evidence="4">
    <name>pdfi1</name>
</geneLocation>
<dbReference type="InterPro" id="IPR004276">
    <property type="entry name" value="GlycoTrans_28_N"/>
</dbReference>
<evidence type="ECO:0000313" key="3">
    <source>
        <dbReference type="EMBL" id="ASN82353.1"/>
    </source>
</evidence>
<dbReference type="STRING" id="317577.GCA_000419625_02816"/>
<organism evidence="3 4">
    <name type="scientific">Deinococcus ficus</name>
    <dbReference type="NCBI Taxonomy" id="317577"/>
    <lineage>
        <taxon>Bacteria</taxon>
        <taxon>Thermotogati</taxon>
        <taxon>Deinococcota</taxon>
        <taxon>Deinococci</taxon>
        <taxon>Deinococcales</taxon>
        <taxon>Deinococcaceae</taxon>
        <taxon>Deinococcus</taxon>
    </lineage>
</organism>
<dbReference type="RefSeq" id="WP_051308040.1">
    <property type="nucleotide sequence ID" value="NZ_CP021082.1"/>
</dbReference>
<name>A0A221T0C7_9DEIO</name>
<dbReference type="GO" id="GO:0005975">
    <property type="term" value="P:carbohydrate metabolic process"/>
    <property type="evidence" value="ECO:0007669"/>
    <property type="project" value="InterPro"/>
</dbReference>
<dbReference type="Gene3D" id="3.40.50.2000">
    <property type="entry name" value="Glycogen Phosphorylase B"/>
    <property type="match status" value="2"/>
</dbReference>
<dbReference type="SUPFAM" id="SSF53756">
    <property type="entry name" value="UDP-Glycosyltransferase/glycogen phosphorylase"/>
    <property type="match status" value="1"/>
</dbReference>
<dbReference type="EMBL" id="CP021082">
    <property type="protein sequence ID" value="ASN82353.1"/>
    <property type="molecule type" value="Genomic_DNA"/>
</dbReference>
<dbReference type="GO" id="GO:0008194">
    <property type="term" value="F:UDP-glycosyltransferase activity"/>
    <property type="evidence" value="ECO:0007669"/>
    <property type="project" value="InterPro"/>
</dbReference>
<dbReference type="Proteomes" id="UP000259030">
    <property type="component" value="Plasmid pDFI1"/>
</dbReference>
<dbReference type="KEGG" id="dfc:DFI_14275"/>
<dbReference type="Pfam" id="PF06722">
    <property type="entry name" value="EryCIII-like_C"/>
    <property type="match status" value="1"/>
</dbReference>
<dbReference type="GO" id="GO:0016758">
    <property type="term" value="F:hexosyltransferase activity"/>
    <property type="evidence" value="ECO:0007669"/>
    <property type="project" value="InterPro"/>
</dbReference>
<evidence type="ECO:0000259" key="2">
    <source>
        <dbReference type="Pfam" id="PF06722"/>
    </source>
</evidence>
<keyword evidence="4" id="KW-1185">Reference proteome</keyword>
<dbReference type="FunFam" id="3.40.50.2000:FF:000009">
    <property type="entry name" value="Sterol 3-beta-glucosyltransferase UGT80A2"/>
    <property type="match status" value="1"/>
</dbReference>
<feature type="domain" description="Glycosyltransferase family 28 N-terminal" evidence="1">
    <location>
        <begin position="4"/>
        <end position="77"/>
    </location>
</feature>
<evidence type="ECO:0000313" key="4">
    <source>
        <dbReference type="Proteomes" id="UP000259030"/>
    </source>
</evidence>
<gene>
    <name evidence="3" type="ORF">DFI_14275</name>
</gene>
<keyword evidence="3" id="KW-0614">Plasmid</keyword>